<keyword evidence="16" id="KW-0614">Plasmid</keyword>
<evidence type="ECO:0000256" key="10">
    <source>
        <dbReference type="ARBA" id="ARBA00023237"/>
    </source>
</evidence>
<keyword evidence="10 11" id="KW-0998">Cell outer membrane</keyword>
<protein>
    <submittedName>
        <fullName evidence="16">TonB-dependent receptor</fullName>
    </submittedName>
</protein>
<keyword evidence="3 11" id="KW-1134">Transmembrane beta strand</keyword>
<dbReference type="SUPFAM" id="SSF56935">
    <property type="entry name" value="Porins"/>
    <property type="match status" value="1"/>
</dbReference>
<gene>
    <name evidence="16" type="ORF">PQ457_20550</name>
</gene>
<evidence type="ECO:0000256" key="5">
    <source>
        <dbReference type="ARBA" id="ARBA00022692"/>
    </source>
</evidence>
<evidence type="ECO:0000259" key="15">
    <source>
        <dbReference type="Pfam" id="PF07715"/>
    </source>
</evidence>
<keyword evidence="9 11" id="KW-0472">Membrane</keyword>
<dbReference type="RefSeq" id="WP_273619663.1">
    <property type="nucleotide sequence ID" value="NZ_CP117418.1"/>
</dbReference>
<dbReference type="PANTHER" id="PTHR32552:SF81">
    <property type="entry name" value="TONB-DEPENDENT OUTER MEMBRANE RECEPTOR"/>
    <property type="match status" value="1"/>
</dbReference>
<evidence type="ECO:0000313" key="17">
    <source>
        <dbReference type="Proteomes" id="UP001218231"/>
    </source>
</evidence>
<feature type="signal peptide" evidence="13">
    <location>
        <begin position="1"/>
        <end position="20"/>
    </location>
</feature>
<keyword evidence="13" id="KW-0732">Signal</keyword>
<keyword evidence="7" id="KW-0406">Ion transport</keyword>
<evidence type="ECO:0000256" key="8">
    <source>
        <dbReference type="ARBA" id="ARBA00023077"/>
    </source>
</evidence>
<dbReference type="Pfam" id="PF00593">
    <property type="entry name" value="TonB_dep_Rec_b-barrel"/>
    <property type="match status" value="1"/>
</dbReference>
<name>A0ABY7U252_9SPHN</name>
<evidence type="ECO:0000256" key="6">
    <source>
        <dbReference type="ARBA" id="ARBA00023004"/>
    </source>
</evidence>
<evidence type="ECO:0000256" key="7">
    <source>
        <dbReference type="ARBA" id="ARBA00023065"/>
    </source>
</evidence>
<evidence type="ECO:0000256" key="12">
    <source>
        <dbReference type="RuleBase" id="RU003357"/>
    </source>
</evidence>
<evidence type="ECO:0000256" key="11">
    <source>
        <dbReference type="PROSITE-ProRule" id="PRU01360"/>
    </source>
</evidence>
<organism evidence="16 17">
    <name type="scientific">Novosphingobium humi</name>
    <dbReference type="NCBI Taxonomy" id="2282397"/>
    <lineage>
        <taxon>Bacteria</taxon>
        <taxon>Pseudomonadati</taxon>
        <taxon>Pseudomonadota</taxon>
        <taxon>Alphaproteobacteria</taxon>
        <taxon>Sphingomonadales</taxon>
        <taxon>Sphingomonadaceae</taxon>
        <taxon>Novosphingobium</taxon>
    </lineage>
</organism>
<dbReference type="PROSITE" id="PS52016">
    <property type="entry name" value="TONB_DEPENDENT_REC_3"/>
    <property type="match status" value="1"/>
</dbReference>
<keyword evidence="2 11" id="KW-0813">Transport</keyword>
<keyword evidence="5 11" id="KW-0812">Transmembrane</keyword>
<comment type="subcellular location">
    <subcellularLocation>
        <location evidence="1 11">Cell outer membrane</location>
        <topology evidence="1 11">Multi-pass membrane protein</topology>
    </subcellularLocation>
</comment>
<accession>A0ABY7U252</accession>
<evidence type="ECO:0000256" key="9">
    <source>
        <dbReference type="ARBA" id="ARBA00023136"/>
    </source>
</evidence>
<evidence type="ECO:0000256" key="2">
    <source>
        <dbReference type="ARBA" id="ARBA00022448"/>
    </source>
</evidence>
<proteinExistence type="inferred from homology"/>
<dbReference type="EMBL" id="CP117418">
    <property type="protein sequence ID" value="WCT79386.1"/>
    <property type="molecule type" value="Genomic_DNA"/>
</dbReference>
<dbReference type="InterPro" id="IPR000531">
    <property type="entry name" value="Beta-barrel_TonB"/>
</dbReference>
<dbReference type="InterPro" id="IPR039426">
    <property type="entry name" value="TonB-dep_rcpt-like"/>
</dbReference>
<keyword evidence="16" id="KW-0675">Receptor</keyword>
<evidence type="ECO:0000259" key="14">
    <source>
        <dbReference type="Pfam" id="PF00593"/>
    </source>
</evidence>
<keyword evidence="4" id="KW-0410">Iron transport</keyword>
<evidence type="ECO:0000256" key="4">
    <source>
        <dbReference type="ARBA" id="ARBA00022496"/>
    </source>
</evidence>
<feature type="domain" description="TonB-dependent receptor-like beta-barrel" evidence="14">
    <location>
        <begin position="253"/>
        <end position="706"/>
    </location>
</feature>
<dbReference type="PANTHER" id="PTHR32552">
    <property type="entry name" value="FERRICHROME IRON RECEPTOR-RELATED"/>
    <property type="match status" value="1"/>
</dbReference>
<keyword evidence="6" id="KW-0408">Iron</keyword>
<comment type="similarity">
    <text evidence="11 12">Belongs to the TonB-dependent receptor family.</text>
</comment>
<evidence type="ECO:0000256" key="3">
    <source>
        <dbReference type="ARBA" id="ARBA00022452"/>
    </source>
</evidence>
<feature type="domain" description="TonB-dependent receptor plug" evidence="15">
    <location>
        <begin position="48"/>
        <end position="155"/>
    </location>
</feature>
<evidence type="ECO:0000313" key="16">
    <source>
        <dbReference type="EMBL" id="WCT79386.1"/>
    </source>
</evidence>
<keyword evidence="17" id="KW-1185">Reference proteome</keyword>
<feature type="chain" id="PRO_5047548988" evidence="13">
    <location>
        <begin position="21"/>
        <end position="741"/>
    </location>
</feature>
<reference evidence="16 17" key="1">
    <citation type="submission" date="2023-02" db="EMBL/GenBank/DDBJ databases">
        <title>Genome sequence of Novosphingobium humi KACC 19094.</title>
        <authorList>
            <person name="Kim S."/>
            <person name="Heo J."/>
            <person name="Kwon S.-W."/>
        </authorList>
    </citation>
    <scope>NUCLEOTIDE SEQUENCE [LARGE SCALE GENOMIC DNA]</scope>
    <source>
        <strain evidence="16 17">KACC 19094</strain>
        <plasmid evidence="16 17">unnamed1</plasmid>
    </source>
</reference>
<dbReference type="Pfam" id="PF07715">
    <property type="entry name" value="Plug"/>
    <property type="match status" value="1"/>
</dbReference>
<sequence length="741" mass="79491">MKTLLMKSTAGLALAMTAHAAPAMAQEAAPGAQAADIVVTAQRRKETAQSIPVALTALGGDQIAKTGIVNLGNIATQVPNFYFGSFGAVRPQLYIRGIGTRSFDPGSESSVGVFADDVYYGRSSGSFGAMKDVERIEVLRGPQGTLYGRNTIGGAINVITKAPTDHLTGDFEGGVSNYNGWNLFGAVGGPIVGDKVMARVALWTTQRDGYSTNLTTGNRFQGLDNTGGRIRVTLKPVDGLKIDLGADFMVDGNKAAFAGFNQGTSTNPNAVFFAGAGFTATPPKSLYEGYLVHDPVLSRHAQTYSAKIDYALDDLSITSITALRHLDSYDGRELEGSSLDVLQQLTNERSNQFTQELRLTSAPGGGLSFGGKVDWILGAYYYHDGSSRIDTFPMGKNWAYYTVTTSAVDVSASTYGANAWAVFGQAAVHINDRLTVTLGGRYSNDTKWANQSGTNTNPGLPLIAVPFATTNHLSSSSADPRVVVDYKLSRDAKVYASYSTGYKGGGFQYIPFTLAVANSTFQPEYLTAYEAGFKTDWLNRALRVNGAFFWYDYKNLQVARIIGSVSSATPLIANAASSTIKGLELEITAHPTARTTLGLAYGYLDAKYDQFIYNATTDFSNTTMVRAPKHSLSLNAEQRIALGAGRELTLRAEYSYMTRFFHEPGQGNIAYGAGMPLTEEAAYGLLNLRAGVDIGAVRVSAYVTNLADKAYRRTILYLPNGSSVGFSGEPRLYGVSVGYHF</sequence>
<dbReference type="InterPro" id="IPR012910">
    <property type="entry name" value="Plug_dom"/>
</dbReference>
<dbReference type="Gene3D" id="2.40.170.20">
    <property type="entry name" value="TonB-dependent receptor, beta-barrel domain"/>
    <property type="match status" value="1"/>
</dbReference>
<evidence type="ECO:0000256" key="13">
    <source>
        <dbReference type="SAM" id="SignalP"/>
    </source>
</evidence>
<dbReference type="Proteomes" id="UP001218231">
    <property type="component" value="Plasmid unnamed1"/>
</dbReference>
<dbReference type="InterPro" id="IPR036942">
    <property type="entry name" value="Beta-barrel_TonB_sf"/>
</dbReference>
<geneLocation type="plasmid" evidence="16 17">
    <name>unnamed1</name>
</geneLocation>
<evidence type="ECO:0000256" key="1">
    <source>
        <dbReference type="ARBA" id="ARBA00004571"/>
    </source>
</evidence>
<keyword evidence="8 12" id="KW-0798">TonB box</keyword>